<protein>
    <recommendedName>
        <fullName evidence="2">Ribosome-binding factor A</fullName>
    </recommendedName>
</protein>
<reference evidence="4 5" key="1">
    <citation type="journal article" date="2020" name="Microorganisms">
        <title>Osmotic Adaptation and Compatible Solute Biosynthesis of Phototrophic Bacteria as Revealed from Genome Analyses.</title>
        <authorList>
            <person name="Imhoff J.F."/>
            <person name="Rahn T."/>
            <person name="Kunzel S."/>
            <person name="Keller A."/>
            <person name="Neulinger S.C."/>
        </authorList>
    </citation>
    <scope>NUCLEOTIDE SEQUENCE [LARGE SCALE GENOMIC DNA]</scope>
    <source>
        <strain evidence="4 5">DSM 9895</strain>
    </source>
</reference>
<dbReference type="InterPro" id="IPR020053">
    <property type="entry name" value="Ribosome-bd_factorA_CS"/>
</dbReference>
<dbReference type="InterPro" id="IPR015946">
    <property type="entry name" value="KH_dom-like_a/b"/>
</dbReference>
<comment type="subcellular location">
    <subcellularLocation>
        <location evidence="2">Cytoplasm</location>
    </subcellularLocation>
</comment>
<feature type="region of interest" description="Disordered" evidence="3">
    <location>
        <begin position="118"/>
        <end position="163"/>
    </location>
</feature>
<keyword evidence="5" id="KW-1185">Reference proteome</keyword>
<dbReference type="Proteomes" id="UP001296873">
    <property type="component" value="Unassembled WGS sequence"/>
</dbReference>
<comment type="caution">
    <text evidence="4">The sequence shown here is derived from an EMBL/GenBank/DDBJ whole genome shotgun (WGS) entry which is preliminary data.</text>
</comment>
<name>A0ABS1DHK7_9PROT</name>
<comment type="function">
    <text evidence="2">One of several proteins that assist in the late maturation steps of the functional core of the 30S ribosomal subunit. Associates with free 30S ribosomal subunits (but not with 30S subunits that are part of 70S ribosomes or polysomes). Required for efficient processing of 16S rRNA. May interact with the 5'-terminal helix region of 16S rRNA.</text>
</comment>
<evidence type="ECO:0000256" key="1">
    <source>
        <dbReference type="ARBA" id="ARBA00022517"/>
    </source>
</evidence>
<dbReference type="SUPFAM" id="SSF89919">
    <property type="entry name" value="Ribosome-binding factor A, RbfA"/>
    <property type="match status" value="1"/>
</dbReference>
<dbReference type="PANTHER" id="PTHR33515">
    <property type="entry name" value="RIBOSOME-BINDING FACTOR A, CHLOROPLASTIC-RELATED"/>
    <property type="match status" value="1"/>
</dbReference>
<dbReference type="NCBIfam" id="TIGR00082">
    <property type="entry name" value="rbfA"/>
    <property type="match status" value="1"/>
</dbReference>
<dbReference type="PANTHER" id="PTHR33515:SF1">
    <property type="entry name" value="RIBOSOME-BINDING FACTOR A, CHLOROPLASTIC-RELATED"/>
    <property type="match status" value="1"/>
</dbReference>
<dbReference type="PROSITE" id="PS01319">
    <property type="entry name" value="RBFA"/>
    <property type="match status" value="1"/>
</dbReference>
<evidence type="ECO:0000256" key="3">
    <source>
        <dbReference type="SAM" id="MobiDB-lite"/>
    </source>
</evidence>
<dbReference type="Gene3D" id="3.30.300.20">
    <property type="match status" value="1"/>
</dbReference>
<accession>A0ABS1DHK7</accession>
<dbReference type="NCBIfam" id="NF001802">
    <property type="entry name" value="PRK00521.2-5"/>
    <property type="match status" value="1"/>
</dbReference>
<dbReference type="EMBL" id="NRRL01000048">
    <property type="protein sequence ID" value="MBK1669412.1"/>
    <property type="molecule type" value="Genomic_DNA"/>
</dbReference>
<feature type="compositionally biased region" description="Low complexity" evidence="3">
    <location>
        <begin position="142"/>
        <end position="154"/>
    </location>
</feature>
<sequence>MARRRAKAPSQRQLRVGEQLRHTLSQILARGDLRDPELAEANVTVTEVRVSPDMKAATAYVLPFADGTPEDLAAALNRAAGYFRGQLGREIDIKYTPELRFAPDRSFDEAARVDALLRKPRVRQDLAGDPDAPGGPVDSDDAPQAADAAADPADTPGETGRGG</sequence>
<dbReference type="Pfam" id="PF02033">
    <property type="entry name" value="RBFA"/>
    <property type="match status" value="1"/>
</dbReference>
<evidence type="ECO:0000313" key="5">
    <source>
        <dbReference type="Proteomes" id="UP001296873"/>
    </source>
</evidence>
<organism evidence="4 5">
    <name type="scientific">Rhodovibrio sodomensis</name>
    <dbReference type="NCBI Taxonomy" id="1088"/>
    <lineage>
        <taxon>Bacteria</taxon>
        <taxon>Pseudomonadati</taxon>
        <taxon>Pseudomonadota</taxon>
        <taxon>Alphaproteobacteria</taxon>
        <taxon>Rhodospirillales</taxon>
        <taxon>Rhodovibrionaceae</taxon>
        <taxon>Rhodovibrio</taxon>
    </lineage>
</organism>
<proteinExistence type="inferred from homology"/>
<comment type="similarity">
    <text evidence="2">Belongs to the RbfA family.</text>
</comment>
<dbReference type="InterPro" id="IPR000238">
    <property type="entry name" value="RbfA"/>
</dbReference>
<dbReference type="InterPro" id="IPR023799">
    <property type="entry name" value="RbfA_dom_sf"/>
</dbReference>
<dbReference type="HAMAP" id="MF_00003">
    <property type="entry name" value="RbfA"/>
    <property type="match status" value="1"/>
</dbReference>
<dbReference type="RefSeq" id="WP_200341745.1">
    <property type="nucleotide sequence ID" value="NZ_NRRL01000048.1"/>
</dbReference>
<gene>
    <name evidence="2" type="primary">rbfA</name>
    <name evidence="4" type="ORF">CKO28_15345</name>
</gene>
<comment type="subunit">
    <text evidence="2">Monomer. Binds 30S ribosomal subunits, but not 50S ribosomal subunits or 70S ribosomes.</text>
</comment>
<keyword evidence="1 2" id="KW-0690">Ribosome biogenesis</keyword>
<evidence type="ECO:0000256" key="2">
    <source>
        <dbReference type="HAMAP-Rule" id="MF_00003"/>
    </source>
</evidence>
<evidence type="ECO:0000313" key="4">
    <source>
        <dbReference type="EMBL" id="MBK1669412.1"/>
    </source>
</evidence>
<keyword evidence="2" id="KW-0963">Cytoplasm</keyword>